<gene>
    <name evidence="2" type="ORF">TEOVI_000758000</name>
</gene>
<keyword evidence="1" id="KW-0732">Signal</keyword>
<feature type="signal peptide" evidence="1">
    <location>
        <begin position="1"/>
        <end position="17"/>
    </location>
</feature>
<keyword evidence="3" id="KW-1185">Reference proteome</keyword>
<sequence length="250" mass="26536">METTALMLLTLLTVIAAQTANQAAADTVIGDDGNQWCHELAYLRATSMAARQHLVTNVERLKENEQVLLYWRIAEANSRDLSEEIKYKALLLVWRQVQKRGVDEAAAMEPVLNDLDSALQNRIEALAAGEIARSALKLAGTTATPSTKAGVACTVAAALQPETNLECQQASPPLRADSATLLMKRKGAKAINLAPTLSQLSIFAPPTITLTVAGKSNAFNGTQNTPSTCKTGTGGSPIVPNTDNIAITVT</sequence>
<evidence type="ECO:0000313" key="3">
    <source>
        <dbReference type="Proteomes" id="UP000195570"/>
    </source>
</evidence>
<evidence type="ECO:0000313" key="2">
    <source>
        <dbReference type="EMBL" id="SCU67290.1"/>
    </source>
</evidence>
<evidence type="ECO:0008006" key="4">
    <source>
        <dbReference type="Google" id="ProtNLM"/>
    </source>
</evidence>
<accession>A0A1G4I5X8</accession>
<reference evidence="2" key="1">
    <citation type="submission" date="2016-09" db="EMBL/GenBank/DDBJ databases">
        <authorList>
            <person name="Hebert L."/>
            <person name="Moumen B."/>
        </authorList>
    </citation>
    <scope>NUCLEOTIDE SEQUENCE [LARGE SCALE GENOMIC DNA]</scope>
    <source>
        <strain evidence="2">OVI</strain>
    </source>
</reference>
<dbReference type="AlphaFoldDB" id="A0A1G4I5X8"/>
<dbReference type="RefSeq" id="XP_067078624.1">
    <property type="nucleotide sequence ID" value="XM_067222523.1"/>
</dbReference>
<organism evidence="2 3">
    <name type="scientific">Trypanosoma equiperdum</name>
    <dbReference type="NCBI Taxonomy" id="5694"/>
    <lineage>
        <taxon>Eukaryota</taxon>
        <taxon>Discoba</taxon>
        <taxon>Euglenozoa</taxon>
        <taxon>Kinetoplastea</taxon>
        <taxon>Metakinetoplastina</taxon>
        <taxon>Trypanosomatida</taxon>
        <taxon>Trypanosomatidae</taxon>
        <taxon>Trypanosoma</taxon>
    </lineage>
</organism>
<dbReference type="GeneID" id="92381514"/>
<feature type="chain" id="PRO_5009235382" description="Trypanosomal VSG domain containing protein" evidence="1">
    <location>
        <begin position="18"/>
        <end position="250"/>
    </location>
</feature>
<dbReference type="VEuPathDB" id="TriTrypDB:TEOVI_000758000"/>
<evidence type="ECO:0000256" key="1">
    <source>
        <dbReference type="SAM" id="SignalP"/>
    </source>
</evidence>
<protein>
    <recommendedName>
        <fullName evidence="4">Trypanosomal VSG domain containing protein</fullName>
    </recommendedName>
</protein>
<proteinExistence type="predicted"/>
<dbReference type="EMBL" id="CZPT02000719">
    <property type="protein sequence ID" value="SCU67290.1"/>
    <property type="molecule type" value="Genomic_DNA"/>
</dbReference>
<comment type="caution">
    <text evidence="2">The sequence shown here is derived from an EMBL/GenBank/DDBJ whole genome shotgun (WGS) entry which is preliminary data.</text>
</comment>
<dbReference type="Proteomes" id="UP000195570">
    <property type="component" value="Unassembled WGS sequence"/>
</dbReference>
<name>A0A1G4I5X8_TRYEQ</name>